<dbReference type="GO" id="GO:0000981">
    <property type="term" value="F:DNA-binding transcription factor activity, RNA polymerase II-specific"/>
    <property type="evidence" value="ECO:0007669"/>
    <property type="project" value="InterPro"/>
</dbReference>
<dbReference type="CDD" id="cd00067">
    <property type="entry name" value="GAL4"/>
    <property type="match status" value="1"/>
</dbReference>
<evidence type="ECO:0000259" key="3">
    <source>
        <dbReference type="PROSITE" id="PS50048"/>
    </source>
</evidence>
<dbReference type="Proteomes" id="UP000749293">
    <property type="component" value="Unassembled WGS sequence"/>
</dbReference>
<protein>
    <submittedName>
        <fullName evidence="4">To TPR Domain</fullName>
    </submittedName>
</protein>
<dbReference type="GeneID" id="55973434"/>
<dbReference type="InterPro" id="IPR021858">
    <property type="entry name" value="Fun_TF"/>
</dbReference>
<dbReference type="RefSeq" id="XP_035321556.1">
    <property type="nucleotide sequence ID" value="XM_035469176.1"/>
</dbReference>
<dbReference type="GO" id="GO:0005634">
    <property type="term" value="C:nucleus"/>
    <property type="evidence" value="ECO:0007669"/>
    <property type="project" value="UniProtKB-SubCell"/>
</dbReference>
<evidence type="ECO:0000313" key="4">
    <source>
        <dbReference type="EMBL" id="KAF4122904.1"/>
    </source>
</evidence>
<evidence type="ECO:0000256" key="2">
    <source>
        <dbReference type="ARBA" id="ARBA00023242"/>
    </source>
</evidence>
<dbReference type="GO" id="GO:0008270">
    <property type="term" value="F:zinc ion binding"/>
    <property type="evidence" value="ECO:0007669"/>
    <property type="project" value="InterPro"/>
</dbReference>
<dbReference type="AlphaFoldDB" id="A0A9P4YW71"/>
<dbReference type="OrthoDB" id="407832at2759"/>
<dbReference type="Pfam" id="PF11951">
    <property type="entry name" value="Fungal_trans_2"/>
    <property type="match status" value="1"/>
</dbReference>
<dbReference type="PANTHER" id="PTHR37534:SF25">
    <property type="entry name" value="ZN(II)2CYS6 TRANSCRIPTION FACTOR (EUROFUNG)"/>
    <property type="match status" value="1"/>
</dbReference>
<gene>
    <name evidence="4" type="ORF">GMORB2_7211</name>
</gene>
<comment type="caution">
    <text evidence="4">The sequence shown here is derived from an EMBL/GenBank/DDBJ whole genome shotgun (WGS) entry which is preliminary data.</text>
</comment>
<sequence length="476" mass="53587">MVARPQLSIIYSRAFLLIRHLSLPSASELVLANPSTMPRPRKNDSCNTCRRRKIKCSGESPICNQCTRAERYCDWYRRSLDFRPWTGSTRPSLAGNREYEPPSDPRATLKKDQHLAKLFTHYIVTIADWYDLSDASRCFAVTVPLLALDEPLLFCATIALSAMHRSKTSAAKLRDMAEYYHQCCIKLLIKLKDGDALMSNGVALAATCLLRSYEILDGGVDPNRHLRGAYSMASQHQGLLSGDGLLVAGSWNYLREDITYSLYEKCPLKIDLETVPLTTTHETDQHYLNSASLVLGKLINLAFDHALTYPEWEAALFTVRNWATSLPNRIMPFSVTDGKKTDTARPLPLVSFLQPCHTASVHYFLVALFILADHAPLDRLDELLALDPFDDKEPLPKEDLQERWALYISGSAFDAMHPLPTVLVNAFGPMAYCARKIRDKPAQQELVRQLIACKPSVGWPVDRLKDDLLAFWQSSG</sequence>
<dbReference type="SUPFAM" id="SSF57701">
    <property type="entry name" value="Zn2/Cys6 DNA-binding domain"/>
    <property type="match status" value="1"/>
</dbReference>
<comment type="subcellular location">
    <subcellularLocation>
        <location evidence="1">Nucleus</location>
    </subcellularLocation>
</comment>
<feature type="domain" description="Zn(2)-C6 fungal-type" evidence="3">
    <location>
        <begin position="45"/>
        <end position="75"/>
    </location>
</feature>
<dbReference type="InterPro" id="IPR036864">
    <property type="entry name" value="Zn2-C6_fun-type_DNA-bd_sf"/>
</dbReference>
<dbReference type="SMART" id="SM00066">
    <property type="entry name" value="GAL4"/>
    <property type="match status" value="1"/>
</dbReference>
<keyword evidence="5" id="KW-1185">Reference proteome</keyword>
<evidence type="ECO:0000313" key="5">
    <source>
        <dbReference type="Proteomes" id="UP000749293"/>
    </source>
</evidence>
<evidence type="ECO:0000256" key="1">
    <source>
        <dbReference type="ARBA" id="ARBA00004123"/>
    </source>
</evidence>
<dbReference type="InterPro" id="IPR001138">
    <property type="entry name" value="Zn2Cys6_DnaBD"/>
</dbReference>
<dbReference type="GO" id="GO:0045944">
    <property type="term" value="P:positive regulation of transcription by RNA polymerase II"/>
    <property type="evidence" value="ECO:0007669"/>
    <property type="project" value="TreeGrafter"/>
</dbReference>
<name>A0A9P4YW71_9HYPO</name>
<accession>A0A9P4YW71</accession>
<dbReference type="Gene3D" id="4.10.240.10">
    <property type="entry name" value="Zn(2)-C6 fungal-type DNA-binding domain"/>
    <property type="match status" value="1"/>
</dbReference>
<dbReference type="GO" id="GO:0000976">
    <property type="term" value="F:transcription cis-regulatory region binding"/>
    <property type="evidence" value="ECO:0007669"/>
    <property type="project" value="TreeGrafter"/>
</dbReference>
<dbReference type="PROSITE" id="PS00463">
    <property type="entry name" value="ZN2_CY6_FUNGAL_1"/>
    <property type="match status" value="1"/>
</dbReference>
<proteinExistence type="predicted"/>
<keyword evidence="2" id="KW-0539">Nucleus</keyword>
<dbReference type="PROSITE" id="PS50048">
    <property type="entry name" value="ZN2_CY6_FUNGAL_2"/>
    <property type="match status" value="1"/>
</dbReference>
<reference evidence="4" key="1">
    <citation type="submission" date="2020-03" db="EMBL/GenBank/DDBJ databases">
        <title>Site-based positive gene gene selection in Geosmithia morbida across the United States reveals a broad range of putative effectors and factors for local host and environmental adapation.</title>
        <authorList>
            <person name="Onufrak A."/>
            <person name="Murdoch R.W."/>
            <person name="Gazis R."/>
            <person name="Huff M."/>
            <person name="Staton M."/>
            <person name="Klingeman W."/>
            <person name="Hadziabdic D."/>
        </authorList>
    </citation>
    <scope>NUCLEOTIDE SEQUENCE</scope>
    <source>
        <strain evidence="4">1262</strain>
    </source>
</reference>
<dbReference type="Pfam" id="PF00172">
    <property type="entry name" value="Zn_clus"/>
    <property type="match status" value="1"/>
</dbReference>
<organism evidence="4 5">
    <name type="scientific">Geosmithia morbida</name>
    <dbReference type="NCBI Taxonomy" id="1094350"/>
    <lineage>
        <taxon>Eukaryota</taxon>
        <taxon>Fungi</taxon>
        <taxon>Dikarya</taxon>
        <taxon>Ascomycota</taxon>
        <taxon>Pezizomycotina</taxon>
        <taxon>Sordariomycetes</taxon>
        <taxon>Hypocreomycetidae</taxon>
        <taxon>Hypocreales</taxon>
        <taxon>Bionectriaceae</taxon>
        <taxon>Geosmithia</taxon>
    </lineage>
</organism>
<dbReference type="PANTHER" id="PTHR37534">
    <property type="entry name" value="TRANSCRIPTIONAL ACTIVATOR PROTEIN UGA3"/>
    <property type="match status" value="1"/>
</dbReference>
<dbReference type="EMBL" id="JAANYQ010000008">
    <property type="protein sequence ID" value="KAF4122904.1"/>
    <property type="molecule type" value="Genomic_DNA"/>
</dbReference>